<dbReference type="AlphaFoldDB" id="A0A3P6TQM3"/>
<dbReference type="EMBL" id="UYRU01043695">
    <property type="protein sequence ID" value="VDK83415.1"/>
    <property type="molecule type" value="Genomic_DNA"/>
</dbReference>
<feature type="non-terminal residue" evidence="2">
    <location>
        <position position="1"/>
    </location>
</feature>
<feature type="region of interest" description="Disordered" evidence="1">
    <location>
        <begin position="63"/>
        <end position="83"/>
    </location>
</feature>
<evidence type="ECO:0000313" key="3">
    <source>
        <dbReference type="Proteomes" id="UP000281553"/>
    </source>
</evidence>
<sequence>TELLCPVEYHVPLKGIIQHIHTTAISTSQLPQNTVGRESVFLFNFLAAVVDVGIPKAVMLNRPPKNTRRDIDSPGTTSFSEGDNRSFQILTQKCEVTLIDETCSDFPMILWNEELIDFARKYWKPKVRKATVLSVVDCPVRYDTYRRGVVAVPNDRTGIITMPSCEEAVRLGQYAKYSDWTPIMAGSTESQQAFQLTQPFPVAAGRIPAEAVAWVKVLYATVSAALIHTQVLYNFSKLKIHNALYISFQIEHIPLSGIHTVLAIEDIIAGRINSGFGIVFATVTKLPVDLDDPTRALLVSCSNCQRRMQPCCEGQQEEEGIGAQTTLFICGTPNCPFMGQQTEPLSTNRVMVCLLFTCTANNWSALCGDVTILIPRS</sequence>
<accession>A0A3P6TQM3</accession>
<protein>
    <submittedName>
        <fullName evidence="2">Uncharacterized protein</fullName>
    </submittedName>
</protein>
<reference evidence="2 3" key="1">
    <citation type="submission" date="2018-11" db="EMBL/GenBank/DDBJ databases">
        <authorList>
            <consortium name="Pathogen Informatics"/>
        </authorList>
    </citation>
    <scope>NUCLEOTIDE SEQUENCE [LARGE SCALE GENOMIC DNA]</scope>
</reference>
<dbReference type="OrthoDB" id="9937820at2759"/>
<dbReference type="Proteomes" id="UP000281553">
    <property type="component" value="Unassembled WGS sequence"/>
</dbReference>
<feature type="compositionally biased region" description="Polar residues" evidence="1">
    <location>
        <begin position="74"/>
        <end position="83"/>
    </location>
</feature>
<evidence type="ECO:0000313" key="2">
    <source>
        <dbReference type="EMBL" id="VDK83415.1"/>
    </source>
</evidence>
<proteinExistence type="predicted"/>
<organism evidence="2 3">
    <name type="scientific">Dibothriocephalus latus</name>
    <name type="common">Fish tapeworm</name>
    <name type="synonym">Diphyllobothrium latum</name>
    <dbReference type="NCBI Taxonomy" id="60516"/>
    <lineage>
        <taxon>Eukaryota</taxon>
        <taxon>Metazoa</taxon>
        <taxon>Spiralia</taxon>
        <taxon>Lophotrochozoa</taxon>
        <taxon>Platyhelminthes</taxon>
        <taxon>Cestoda</taxon>
        <taxon>Eucestoda</taxon>
        <taxon>Diphyllobothriidea</taxon>
        <taxon>Diphyllobothriidae</taxon>
        <taxon>Dibothriocephalus</taxon>
    </lineage>
</organism>
<keyword evidence="3" id="KW-1185">Reference proteome</keyword>
<evidence type="ECO:0000256" key="1">
    <source>
        <dbReference type="SAM" id="MobiDB-lite"/>
    </source>
</evidence>
<gene>
    <name evidence="2" type="ORF">DILT_LOCUS3458</name>
</gene>
<name>A0A3P6TQM3_DIBLA</name>